<evidence type="ECO:0000256" key="4">
    <source>
        <dbReference type="ARBA" id="ARBA00022989"/>
    </source>
</evidence>
<evidence type="ECO:0000313" key="8">
    <source>
        <dbReference type="Proteomes" id="UP000234341"/>
    </source>
</evidence>
<evidence type="ECO:0000256" key="5">
    <source>
        <dbReference type="ARBA" id="ARBA00023136"/>
    </source>
</evidence>
<comment type="caution">
    <text evidence="7">The sequence shown here is derived from an EMBL/GenBank/DDBJ whole genome shotgun (WGS) entry which is preliminary data.</text>
</comment>
<evidence type="ECO:0000256" key="1">
    <source>
        <dbReference type="ARBA" id="ARBA00004651"/>
    </source>
</evidence>
<sequence length="212" mass="22742">MALHLPPEFAASTGALMAYSAFVLVSSITPGPNNTMLLASGVNFGLRRTVPHLLGICIGMVIMMVIVGLGLGSVFTAIPWTWSVLRVAATAYLVWLAWKLATAGGLQDREVARPMTFLRAAAFQWVNPKAWVMAVGACSAYVLHPNLWTNAALMALLCGVVNLPSITTWAVFGAALRRWLANPRVLRVFNVTMALLLLASLWPILGAHPHGA</sequence>
<dbReference type="GO" id="GO:0005886">
    <property type="term" value="C:plasma membrane"/>
    <property type="evidence" value="ECO:0007669"/>
    <property type="project" value="UniProtKB-SubCell"/>
</dbReference>
<dbReference type="EMBL" id="PJRP01000002">
    <property type="protein sequence ID" value="PLQ01285.1"/>
    <property type="molecule type" value="Genomic_DNA"/>
</dbReference>
<dbReference type="Pfam" id="PF01810">
    <property type="entry name" value="LysE"/>
    <property type="match status" value="1"/>
</dbReference>
<comment type="subcellular location">
    <subcellularLocation>
        <location evidence="1">Cell membrane</location>
        <topology evidence="1">Multi-pass membrane protein</topology>
    </subcellularLocation>
</comment>
<feature type="transmembrane region" description="Helical" evidence="6">
    <location>
        <begin position="84"/>
        <end position="101"/>
    </location>
</feature>
<keyword evidence="2" id="KW-1003">Cell membrane</keyword>
<proteinExistence type="predicted"/>
<feature type="transmembrane region" description="Helical" evidence="6">
    <location>
        <begin position="122"/>
        <end position="142"/>
    </location>
</feature>
<dbReference type="Proteomes" id="UP000234341">
    <property type="component" value="Unassembled WGS sequence"/>
</dbReference>
<dbReference type="RefSeq" id="WP_101680646.1">
    <property type="nucleotide sequence ID" value="NZ_PJRP01000002.1"/>
</dbReference>
<dbReference type="InterPro" id="IPR001123">
    <property type="entry name" value="LeuE-type"/>
</dbReference>
<evidence type="ECO:0000256" key="2">
    <source>
        <dbReference type="ARBA" id="ARBA00022475"/>
    </source>
</evidence>
<evidence type="ECO:0000313" key="7">
    <source>
        <dbReference type="EMBL" id="PLQ01285.1"/>
    </source>
</evidence>
<dbReference type="PANTHER" id="PTHR30086">
    <property type="entry name" value="ARGININE EXPORTER PROTEIN ARGO"/>
    <property type="match status" value="1"/>
</dbReference>
<dbReference type="STRING" id="82633.GCA_000974605_04668"/>
<dbReference type="PANTHER" id="PTHR30086:SF20">
    <property type="entry name" value="ARGININE EXPORTER PROTEIN ARGO-RELATED"/>
    <property type="match status" value="1"/>
</dbReference>
<feature type="transmembrane region" description="Helical" evidence="6">
    <location>
        <begin position="154"/>
        <end position="176"/>
    </location>
</feature>
<organism evidence="7 8">
    <name type="scientific">Cupriavidus pauculus</name>
    <dbReference type="NCBI Taxonomy" id="82633"/>
    <lineage>
        <taxon>Bacteria</taxon>
        <taxon>Pseudomonadati</taxon>
        <taxon>Pseudomonadota</taxon>
        <taxon>Betaproteobacteria</taxon>
        <taxon>Burkholderiales</taxon>
        <taxon>Burkholderiaceae</taxon>
        <taxon>Cupriavidus</taxon>
    </lineage>
</organism>
<keyword evidence="5 6" id="KW-0472">Membrane</keyword>
<dbReference type="GO" id="GO:0033228">
    <property type="term" value="P:cysteine export across plasma membrane"/>
    <property type="evidence" value="ECO:0007669"/>
    <property type="project" value="TreeGrafter"/>
</dbReference>
<protein>
    <submittedName>
        <fullName evidence="7">Lysine transporter LysE</fullName>
    </submittedName>
</protein>
<name>A0A2N5CGH9_9BURK</name>
<feature type="transmembrane region" description="Helical" evidence="6">
    <location>
        <begin position="188"/>
        <end position="205"/>
    </location>
</feature>
<dbReference type="OrthoDB" id="9812084at2"/>
<feature type="transmembrane region" description="Helical" evidence="6">
    <location>
        <begin position="53"/>
        <end position="78"/>
    </location>
</feature>
<accession>A0A2N5CGH9</accession>
<gene>
    <name evidence="7" type="ORF">CYJ10_06245</name>
</gene>
<keyword evidence="3 6" id="KW-0812">Transmembrane</keyword>
<dbReference type="GO" id="GO:0015171">
    <property type="term" value="F:amino acid transmembrane transporter activity"/>
    <property type="evidence" value="ECO:0007669"/>
    <property type="project" value="TreeGrafter"/>
</dbReference>
<feature type="transmembrane region" description="Helical" evidence="6">
    <location>
        <begin position="12"/>
        <end position="32"/>
    </location>
</feature>
<reference evidence="7 8" key="1">
    <citation type="submission" date="2017-12" db="EMBL/GenBank/DDBJ databases">
        <title>Genome sequence of the active heterotrophic nitrifier-denitrifier, Cupriavidus pauculus UM1.</title>
        <authorList>
            <person name="Putonti C."/>
            <person name="Castignetti D."/>
        </authorList>
    </citation>
    <scope>NUCLEOTIDE SEQUENCE [LARGE SCALE GENOMIC DNA]</scope>
    <source>
        <strain evidence="7 8">UM1</strain>
    </source>
</reference>
<dbReference type="AlphaFoldDB" id="A0A2N5CGH9"/>
<keyword evidence="4 6" id="KW-1133">Transmembrane helix</keyword>
<evidence type="ECO:0000256" key="3">
    <source>
        <dbReference type="ARBA" id="ARBA00022692"/>
    </source>
</evidence>
<evidence type="ECO:0000256" key="6">
    <source>
        <dbReference type="SAM" id="Phobius"/>
    </source>
</evidence>